<evidence type="ECO:0000313" key="6">
    <source>
        <dbReference type="EMBL" id="KJE93561.1"/>
    </source>
</evidence>
<dbReference type="PROSITE" id="PS50848">
    <property type="entry name" value="START"/>
    <property type="match status" value="1"/>
</dbReference>
<dbReference type="SUPFAM" id="SSF55961">
    <property type="entry name" value="Bet v1-like"/>
    <property type="match status" value="1"/>
</dbReference>
<keyword evidence="2" id="KW-0445">Lipid transport</keyword>
<dbReference type="OrthoDB" id="196858at2759"/>
<dbReference type="SMART" id="SM00234">
    <property type="entry name" value="START"/>
    <property type="match status" value="1"/>
</dbReference>
<evidence type="ECO:0000313" key="7">
    <source>
        <dbReference type="Proteomes" id="UP000008743"/>
    </source>
</evidence>
<gene>
    <name evidence="6" type="ORF">CAOG_004329</name>
</gene>
<name>A0A0D2UEM2_CAPO3</name>
<dbReference type="InterPro" id="IPR043556">
    <property type="entry name" value="StARD5/6"/>
</dbReference>
<organism evidence="6 7">
    <name type="scientific">Capsaspora owczarzaki (strain ATCC 30864)</name>
    <dbReference type="NCBI Taxonomy" id="595528"/>
    <lineage>
        <taxon>Eukaryota</taxon>
        <taxon>Filasterea</taxon>
        <taxon>Capsaspora</taxon>
    </lineage>
</organism>
<feature type="domain" description="START" evidence="5">
    <location>
        <begin position="1"/>
        <end position="208"/>
    </location>
</feature>
<evidence type="ECO:0000256" key="3">
    <source>
        <dbReference type="ARBA" id="ARBA00023121"/>
    </source>
</evidence>
<dbReference type="RefSeq" id="XP_004348157.1">
    <property type="nucleotide sequence ID" value="XM_004348107.2"/>
</dbReference>
<keyword evidence="3" id="KW-0446">Lipid-binding</keyword>
<dbReference type="EMBL" id="KE346365">
    <property type="protein sequence ID" value="KJE93561.1"/>
    <property type="molecule type" value="Genomic_DNA"/>
</dbReference>
<dbReference type="InterPro" id="IPR023393">
    <property type="entry name" value="START-like_dom_sf"/>
</dbReference>
<keyword evidence="1" id="KW-0813">Transport</keyword>
<dbReference type="Proteomes" id="UP000008743">
    <property type="component" value="Unassembled WGS sequence"/>
</dbReference>
<dbReference type="PhylomeDB" id="A0A0D2UEM2"/>
<dbReference type="GO" id="GO:0008289">
    <property type="term" value="F:lipid binding"/>
    <property type="evidence" value="ECO:0007669"/>
    <property type="project" value="UniProtKB-KW"/>
</dbReference>
<dbReference type="AlphaFoldDB" id="A0A0D2UEM2"/>
<protein>
    <recommendedName>
        <fullName evidence="5">START domain-containing protein</fullName>
    </recommendedName>
</protein>
<comment type="function">
    <text evidence="4">May be involved in the intracellular transport of sterols or other lipids. May bind cholesterol or other sterols.</text>
</comment>
<dbReference type="Pfam" id="PF01852">
    <property type="entry name" value="START"/>
    <property type="match status" value="1"/>
</dbReference>
<evidence type="ECO:0000259" key="5">
    <source>
        <dbReference type="PROSITE" id="PS50848"/>
    </source>
</evidence>
<dbReference type="Gene3D" id="3.30.530.20">
    <property type="match status" value="1"/>
</dbReference>
<reference evidence="7" key="1">
    <citation type="submission" date="2011-02" db="EMBL/GenBank/DDBJ databases">
        <title>The Genome Sequence of Capsaspora owczarzaki ATCC 30864.</title>
        <authorList>
            <person name="Russ C."/>
            <person name="Cuomo C."/>
            <person name="Burger G."/>
            <person name="Gray M.W."/>
            <person name="Holland P.W.H."/>
            <person name="King N."/>
            <person name="Lang F.B.F."/>
            <person name="Roger A.J."/>
            <person name="Ruiz-Trillo I."/>
            <person name="Young S.K."/>
            <person name="Zeng Q."/>
            <person name="Gargeya S."/>
            <person name="Alvarado L."/>
            <person name="Berlin A."/>
            <person name="Chapman S.B."/>
            <person name="Chen Z."/>
            <person name="Freedman E."/>
            <person name="Gellesch M."/>
            <person name="Goldberg J."/>
            <person name="Griggs A."/>
            <person name="Gujja S."/>
            <person name="Heilman E."/>
            <person name="Heiman D."/>
            <person name="Howarth C."/>
            <person name="Mehta T."/>
            <person name="Neiman D."/>
            <person name="Pearson M."/>
            <person name="Roberts A."/>
            <person name="Saif S."/>
            <person name="Shea T."/>
            <person name="Shenoy N."/>
            <person name="Sisk P."/>
            <person name="Stolte C."/>
            <person name="Sykes S."/>
            <person name="White J."/>
            <person name="Yandava C."/>
            <person name="Haas B."/>
            <person name="Nusbaum C."/>
            <person name="Birren B."/>
        </authorList>
    </citation>
    <scope>NUCLEOTIDE SEQUENCE</scope>
    <source>
        <strain evidence="7">ATCC 30864</strain>
    </source>
</reference>
<dbReference type="PANTHER" id="PTHR46374">
    <property type="entry name" value="PROTEIN CBG07384"/>
    <property type="match status" value="1"/>
</dbReference>
<evidence type="ECO:0000256" key="4">
    <source>
        <dbReference type="ARBA" id="ARBA00024750"/>
    </source>
</evidence>
<sequence length="212" mass="23259">MVDYVAVAEQAVQTILAVAEDKSMELVKSTKETKVYAQAVPGMHPKRYRIESEFDAPPARVASLMLVSERTKWDEHVKSMKLLETLADGVTVVHTTMNSAMLGVISSRDFCDAVVFRPLEGTNDLILAGESIEHSGAPHQKDVVRGFLHRGGWIFKSLDNGLRTRMVGVLQVQLGGQLSTSSILDTVMPKMQVSLMEDLRKALKKTVAAAAH</sequence>
<dbReference type="CDD" id="cd00177">
    <property type="entry name" value="START"/>
    <property type="match status" value="1"/>
</dbReference>
<proteinExistence type="predicted"/>
<dbReference type="eggNOG" id="KOG3845">
    <property type="taxonomic scope" value="Eukaryota"/>
</dbReference>
<evidence type="ECO:0000256" key="2">
    <source>
        <dbReference type="ARBA" id="ARBA00023055"/>
    </source>
</evidence>
<keyword evidence="7" id="KW-1185">Reference proteome</keyword>
<dbReference type="GO" id="GO:0006869">
    <property type="term" value="P:lipid transport"/>
    <property type="evidence" value="ECO:0007669"/>
    <property type="project" value="UniProtKB-KW"/>
</dbReference>
<dbReference type="STRING" id="595528.A0A0D2UEM2"/>
<dbReference type="InterPro" id="IPR002913">
    <property type="entry name" value="START_lipid-bd_dom"/>
</dbReference>
<evidence type="ECO:0000256" key="1">
    <source>
        <dbReference type="ARBA" id="ARBA00022448"/>
    </source>
</evidence>
<dbReference type="InParanoid" id="A0A0D2UEM2"/>
<dbReference type="PANTHER" id="PTHR46374:SF1">
    <property type="entry name" value="START DOMAIN-CONTAINING PROTEIN"/>
    <property type="match status" value="1"/>
</dbReference>
<accession>A0A0D2UEM2</accession>